<evidence type="ECO:0000313" key="3">
    <source>
        <dbReference type="Proteomes" id="UP000026960"/>
    </source>
</evidence>
<dbReference type="Gramene" id="OBART08G16710.1">
    <property type="protein sequence ID" value="OBART08G16710.1"/>
    <property type="gene ID" value="OBART08G16710"/>
</dbReference>
<name>A0A0D3H0X5_9ORYZ</name>
<proteinExistence type="predicted"/>
<accession>A0A0D3H0X5</accession>
<feature type="region of interest" description="Disordered" evidence="1">
    <location>
        <begin position="24"/>
        <end position="51"/>
    </location>
</feature>
<dbReference type="AlphaFoldDB" id="A0A0D3H0X5"/>
<keyword evidence="3" id="KW-1185">Reference proteome</keyword>
<dbReference type="EnsemblPlants" id="OBART08G16710.1">
    <property type="protein sequence ID" value="OBART08G16710.1"/>
    <property type="gene ID" value="OBART08G16710"/>
</dbReference>
<reference evidence="2" key="2">
    <citation type="submission" date="2015-03" db="UniProtKB">
        <authorList>
            <consortium name="EnsemblPlants"/>
        </authorList>
    </citation>
    <scope>IDENTIFICATION</scope>
</reference>
<dbReference type="Proteomes" id="UP000026960">
    <property type="component" value="Chromosome 8"/>
</dbReference>
<organism evidence="2">
    <name type="scientific">Oryza barthii</name>
    <dbReference type="NCBI Taxonomy" id="65489"/>
    <lineage>
        <taxon>Eukaryota</taxon>
        <taxon>Viridiplantae</taxon>
        <taxon>Streptophyta</taxon>
        <taxon>Embryophyta</taxon>
        <taxon>Tracheophyta</taxon>
        <taxon>Spermatophyta</taxon>
        <taxon>Magnoliopsida</taxon>
        <taxon>Liliopsida</taxon>
        <taxon>Poales</taxon>
        <taxon>Poaceae</taxon>
        <taxon>BOP clade</taxon>
        <taxon>Oryzoideae</taxon>
        <taxon>Oryzeae</taxon>
        <taxon>Oryzinae</taxon>
        <taxon>Oryza</taxon>
    </lineage>
</organism>
<protein>
    <submittedName>
        <fullName evidence="2">Uncharacterized protein</fullName>
    </submittedName>
</protein>
<reference evidence="2" key="1">
    <citation type="journal article" date="2009" name="Rice">
        <title>De Novo Next Generation Sequencing of Plant Genomes.</title>
        <authorList>
            <person name="Rounsley S."/>
            <person name="Marri P.R."/>
            <person name="Yu Y."/>
            <person name="He R."/>
            <person name="Sisneros N."/>
            <person name="Goicoechea J.L."/>
            <person name="Lee S.J."/>
            <person name="Angelova A."/>
            <person name="Kudrna D."/>
            <person name="Luo M."/>
            <person name="Affourtit J."/>
            <person name="Desany B."/>
            <person name="Knight J."/>
            <person name="Niazi F."/>
            <person name="Egholm M."/>
            <person name="Wing R.A."/>
        </authorList>
    </citation>
    <scope>NUCLEOTIDE SEQUENCE [LARGE SCALE GENOMIC DNA]</scope>
    <source>
        <strain evidence="2">cv. IRGC 105608</strain>
    </source>
</reference>
<evidence type="ECO:0000313" key="2">
    <source>
        <dbReference type="EnsemblPlants" id="OBART08G16710.1"/>
    </source>
</evidence>
<sequence length="78" mass="8557">MRGSPMRSLPSPLYLSLLPDSSRVPLAKERGGGRPSNSLARLPPLPQHNKHAALPPLVLTCRILALETKEEACWRLPP</sequence>
<dbReference type="HOGENOM" id="CLU_2625867_0_0_1"/>
<dbReference type="PaxDb" id="65489-OBART08G16710.1"/>
<evidence type="ECO:0000256" key="1">
    <source>
        <dbReference type="SAM" id="MobiDB-lite"/>
    </source>
</evidence>